<keyword evidence="1" id="KW-1133">Transmembrane helix</keyword>
<protein>
    <recommendedName>
        <fullName evidence="4">Archaeal Type IV pilin N-terminal domain-containing protein</fullName>
    </recommendedName>
</protein>
<evidence type="ECO:0000313" key="3">
    <source>
        <dbReference type="Proteomes" id="UP000027153"/>
    </source>
</evidence>
<keyword evidence="1" id="KW-0472">Membrane</keyword>
<dbReference type="EMBL" id="JMIY01000005">
    <property type="protein sequence ID" value="KCZ71468.1"/>
    <property type="molecule type" value="Genomic_DNA"/>
</dbReference>
<evidence type="ECO:0000313" key="2">
    <source>
        <dbReference type="EMBL" id="KCZ71468.1"/>
    </source>
</evidence>
<comment type="caution">
    <text evidence="2">The sequence shown here is derived from an EMBL/GenBank/DDBJ whole genome shotgun (WGS) entry which is preliminary data.</text>
</comment>
<evidence type="ECO:0008006" key="4">
    <source>
        <dbReference type="Google" id="ProtNLM"/>
    </source>
</evidence>
<dbReference type="Proteomes" id="UP000027153">
    <property type="component" value="Unassembled WGS sequence"/>
</dbReference>
<feature type="transmembrane region" description="Helical" evidence="1">
    <location>
        <begin position="140"/>
        <end position="160"/>
    </location>
</feature>
<organism evidence="2 3">
    <name type="scientific">Candidatus Methanoperedens nitratireducens</name>
    <dbReference type="NCBI Taxonomy" id="1392998"/>
    <lineage>
        <taxon>Archaea</taxon>
        <taxon>Methanobacteriati</taxon>
        <taxon>Methanobacteriota</taxon>
        <taxon>Stenosarchaea group</taxon>
        <taxon>Methanomicrobia</taxon>
        <taxon>Methanosarcinales</taxon>
        <taxon>ANME-2 cluster</taxon>
        <taxon>Candidatus Methanoperedentaceae</taxon>
        <taxon>Candidatus Methanoperedens</taxon>
    </lineage>
</organism>
<feature type="transmembrane region" description="Helical" evidence="1">
    <location>
        <begin position="12"/>
        <end position="34"/>
    </location>
</feature>
<name>A0A062V4F8_9EURY</name>
<reference evidence="2 3" key="1">
    <citation type="journal article" date="2013" name="Nature">
        <title>Anaerobic oxidation of methane coupled to nitrate reduction in a novel archaeal lineage.</title>
        <authorList>
            <person name="Haroon M.F."/>
            <person name="Hu S."/>
            <person name="Shi Y."/>
            <person name="Imelfort M."/>
            <person name="Keller J."/>
            <person name="Hugenholtz P."/>
            <person name="Yuan Z."/>
            <person name="Tyson G.W."/>
        </authorList>
    </citation>
    <scope>NUCLEOTIDE SEQUENCE [LARGE SCALE GENOMIC DNA]</scope>
    <source>
        <strain evidence="2 3">ANME-2d</strain>
    </source>
</reference>
<keyword evidence="1" id="KW-0812">Transmembrane</keyword>
<keyword evidence="3" id="KW-1185">Reference proteome</keyword>
<accession>A0A062V4F8</accession>
<sequence length="175" mass="19584">MKQKIKKCEERVSPIATILMIVITFIMAVIIPIFTFSVGTPSYFYIETEKLSNEDFLLVKTISIEKLPLTDVTLKVFEHGGGRFLSGPYTTNEYGNVIIQIPKGYKEYYDIVGEYNGLTMTYTIDNRALLVRSENNLGNLGIGLVISFVGIAAAVIGWFLKGWIDKKRSSITDAP</sequence>
<proteinExistence type="predicted"/>
<dbReference type="AlphaFoldDB" id="A0A062V4F8"/>
<evidence type="ECO:0000256" key="1">
    <source>
        <dbReference type="SAM" id="Phobius"/>
    </source>
</evidence>
<dbReference type="RefSeq" id="WP_048091421.1">
    <property type="nucleotide sequence ID" value="NZ_JMIY01000005.1"/>
</dbReference>
<gene>
    <name evidence="2" type="ORF">ANME2D_02198</name>
</gene>